<dbReference type="GO" id="GO:0005615">
    <property type="term" value="C:extracellular space"/>
    <property type="evidence" value="ECO:0007669"/>
    <property type="project" value="TreeGrafter"/>
</dbReference>
<dbReference type="Gene3D" id="3.40.630.10">
    <property type="entry name" value="Zn peptidases"/>
    <property type="match status" value="1"/>
</dbReference>
<evidence type="ECO:0000256" key="5">
    <source>
        <dbReference type="ARBA" id="ARBA00022833"/>
    </source>
</evidence>
<evidence type="ECO:0000256" key="3">
    <source>
        <dbReference type="ARBA" id="ARBA00022670"/>
    </source>
</evidence>
<evidence type="ECO:0000313" key="9">
    <source>
        <dbReference type="EMBL" id="QTD47830.1"/>
    </source>
</evidence>
<dbReference type="RefSeq" id="WP_237377497.1">
    <property type="nucleotide sequence ID" value="NZ_CP071793.1"/>
</dbReference>
<accession>A0A8A4TE37</accession>
<dbReference type="GO" id="GO:0004181">
    <property type="term" value="F:metallocarboxypeptidase activity"/>
    <property type="evidence" value="ECO:0007669"/>
    <property type="project" value="InterPro"/>
</dbReference>
<dbReference type="EMBL" id="CP071793">
    <property type="protein sequence ID" value="QTD47830.1"/>
    <property type="molecule type" value="Genomic_DNA"/>
</dbReference>
<keyword evidence="4" id="KW-0378">Hydrolase</keyword>
<evidence type="ECO:0000259" key="8">
    <source>
        <dbReference type="SMART" id="SM00631"/>
    </source>
</evidence>
<dbReference type="GO" id="GO:0008270">
    <property type="term" value="F:zinc ion binding"/>
    <property type="evidence" value="ECO:0007669"/>
    <property type="project" value="InterPro"/>
</dbReference>
<dbReference type="InterPro" id="IPR000834">
    <property type="entry name" value="Peptidase_M14"/>
</dbReference>
<evidence type="ECO:0000256" key="2">
    <source>
        <dbReference type="ARBA" id="ARBA00005988"/>
    </source>
</evidence>
<dbReference type="SUPFAM" id="SSF52317">
    <property type="entry name" value="Class I glutamine amidotransferase-like"/>
    <property type="match status" value="1"/>
</dbReference>
<dbReference type="SMART" id="SM00631">
    <property type="entry name" value="Zn_pept"/>
    <property type="match status" value="1"/>
</dbReference>
<reference evidence="9" key="1">
    <citation type="submission" date="2021-03" db="EMBL/GenBank/DDBJ databases">
        <title>Acanthopleuribacteraceae sp. M133.</title>
        <authorList>
            <person name="Wang G."/>
        </authorList>
    </citation>
    <scope>NUCLEOTIDE SEQUENCE</scope>
    <source>
        <strain evidence="9">M133</strain>
    </source>
</reference>
<feature type="chain" id="PRO_5035239947" description="Peptidase M14 domain-containing protein" evidence="7">
    <location>
        <begin position="21"/>
        <end position="857"/>
    </location>
</feature>
<keyword evidence="10" id="KW-1185">Reference proteome</keyword>
<evidence type="ECO:0000256" key="6">
    <source>
        <dbReference type="ARBA" id="ARBA00023049"/>
    </source>
</evidence>
<keyword evidence="7" id="KW-0732">Signal</keyword>
<keyword evidence="5" id="KW-0862">Zinc</keyword>
<dbReference type="SUPFAM" id="SSF53187">
    <property type="entry name" value="Zn-dependent exopeptidases"/>
    <property type="match status" value="1"/>
</dbReference>
<keyword evidence="6" id="KW-0482">Metalloprotease</keyword>
<comment type="cofactor">
    <cofactor evidence="1">
        <name>Zn(2+)</name>
        <dbReference type="ChEBI" id="CHEBI:29105"/>
    </cofactor>
</comment>
<dbReference type="Pfam" id="PF00246">
    <property type="entry name" value="Peptidase_M14"/>
    <property type="match status" value="1"/>
</dbReference>
<name>A0A8A4TE37_SULCO</name>
<evidence type="ECO:0000313" key="10">
    <source>
        <dbReference type="Proteomes" id="UP000663929"/>
    </source>
</evidence>
<proteinExistence type="inferred from homology"/>
<dbReference type="Proteomes" id="UP000663929">
    <property type="component" value="Chromosome"/>
</dbReference>
<dbReference type="InterPro" id="IPR029062">
    <property type="entry name" value="Class_I_gatase-like"/>
</dbReference>
<dbReference type="PANTHER" id="PTHR11705">
    <property type="entry name" value="PROTEASE FAMILY M14 CARBOXYPEPTIDASE A,B"/>
    <property type="match status" value="1"/>
</dbReference>
<evidence type="ECO:0000256" key="1">
    <source>
        <dbReference type="ARBA" id="ARBA00001947"/>
    </source>
</evidence>
<dbReference type="KEGG" id="scor:J3U87_19760"/>
<dbReference type="PANTHER" id="PTHR11705:SF143">
    <property type="entry name" value="SLL0236 PROTEIN"/>
    <property type="match status" value="1"/>
</dbReference>
<feature type="domain" description="Peptidase M14" evidence="8">
    <location>
        <begin position="52"/>
        <end position="335"/>
    </location>
</feature>
<gene>
    <name evidence="9" type="ORF">J3U87_19760</name>
</gene>
<dbReference type="AlphaFoldDB" id="A0A8A4TE37"/>
<keyword evidence="3" id="KW-0645">Protease</keyword>
<feature type="signal peptide" evidence="7">
    <location>
        <begin position="1"/>
        <end position="20"/>
    </location>
</feature>
<evidence type="ECO:0000256" key="7">
    <source>
        <dbReference type="SAM" id="SignalP"/>
    </source>
</evidence>
<protein>
    <recommendedName>
        <fullName evidence="8">Peptidase M14 domain-containing protein</fullName>
    </recommendedName>
</protein>
<sequence length="857" mass="96145">MKCLLLVSFCWLGMAFAAPALDLTYYLPHVDRYDPKVPTPESYLGYQVGEWHVRHDQLLGYLRLLARHSSRIEMETIGTTHERRELVQLMISHPDNLAKVDELRRERLKWIETGEAARSASQFPVVVWLCYSIHGNEASGSNAALLTAYHLAAAQDIDPLLRNTIILLDPSLNPDGLGRFTSWVNTHRGRQLSALRDSREHQEAWPRGRTNHYWFDLNRDWLLLQQPESKARVDFYQKWQPNVLADFHEMGSGSTYFFQPGVPSRQNPLTSETNLQLTRRIARYHANALDQLGELYFSEQFFDDFFFGKGSTYPDIQGAVGILFEQASARGHLKERFDGTLSFPEAIRNHLTTSLSTLAGALENRELLVRYQRDSHLESLALAKKSAIKAYVFGDDGDPARAWMMADVLRAHRIQVFPLARSVRGGNVVIDSGYVVPTEQPQFRLIQSIFETRTEFKDRSFYDITAWNFPNAFGLPYLPLDTAAFSKQLLGDPKSSKGLPAGAFRNSQEVYAYLVDWKGYFAPALAYDLLDAGVAVWSAGKSFQARVQDGRRAFEPGTLMVPLGSQSVSRERIETLLRRAAQHQAVRIDAVSSGLTAEGIDLGSPSFTHLKLPEIVLVVGSKVFPNSAGELWHLLDHELGFRVHLVESDRLAKLDWSRMTHLILPDGCRDCLPDLTQSRIRTWLNEGGVVISIAGAVRQLVSTKWVPLKVSDRNSILENGSSREPVVPRPWGDRAGFLAEQRIAGTIFGGTLDLSHPLGFGFQRPDVALFRDHTLVLEADDNPFSSPIRYDAAPLVSGYASTENLNRIAGTPALTTRQAGKGLVVVIMDNPTFRGFWRGAQKIVLNSLFFSSKVLGQ</sequence>
<evidence type="ECO:0000256" key="4">
    <source>
        <dbReference type="ARBA" id="ARBA00022801"/>
    </source>
</evidence>
<organism evidence="9 10">
    <name type="scientific">Sulfidibacter corallicola</name>
    <dbReference type="NCBI Taxonomy" id="2818388"/>
    <lineage>
        <taxon>Bacteria</taxon>
        <taxon>Pseudomonadati</taxon>
        <taxon>Acidobacteriota</taxon>
        <taxon>Holophagae</taxon>
        <taxon>Acanthopleuribacterales</taxon>
        <taxon>Acanthopleuribacteraceae</taxon>
        <taxon>Sulfidibacter</taxon>
    </lineage>
</organism>
<dbReference type="GO" id="GO:0006508">
    <property type="term" value="P:proteolysis"/>
    <property type="evidence" value="ECO:0007669"/>
    <property type="project" value="UniProtKB-KW"/>
</dbReference>
<comment type="similarity">
    <text evidence="2">Belongs to the peptidase M14 family.</text>
</comment>